<keyword evidence="7" id="KW-0256">Endoplasmic reticulum</keyword>
<evidence type="ECO:0000259" key="9">
    <source>
        <dbReference type="Pfam" id="PF04101"/>
    </source>
</evidence>
<evidence type="ECO:0000256" key="8">
    <source>
        <dbReference type="SAM" id="MobiDB-lite"/>
    </source>
</evidence>
<evidence type="ECO:0000256" key="4">
    <source>
        <dbReference type="ARBA" id="ARBA00024804"/>
    </source>
</evidence>
<dbReference type="Pfam" id="PF04101">
    <property type="entry name" value="Glyco_tran_28_C"/>
    <property type="match status" value="1"/>
</dbReference>
<name>A0A4P7N831_PYROR</name>
<dbReference type="SUPFAM" id="SSF53756">
    <property type="entry name" value="UDP-Glycosyltransferase/glycogen phosphorylase"/>
    <property type="match status" value="1"/>
</dbReference>
<feature type="non-terminal residue" evidence="10">
    <location>
        <position position="1"/>
    </location>
</feature>
<feature type="compositionally biased region" description="Basic residues" evidence="8">
    <location>
        <begin position="37"/>
        <end position="46"/>
    </location>
</feature>
<dbReference type="GO" id="GO:0004577">
    <property type="term" value="F:N-acetylglucosaminyldiphosphodolichol N-acetylglucosaminyltransferase activity"/>
    <property type="evidence" value="ECO:0007669"/>
    <property type="project" value="UniProtKB-EC"/>
</dbReference>
<comment type="function">
    <text evidence="4 7">Involved in protein N-glycosylation. Essential for the second step of the dolichol-linked oligosaccharide pathway.</text>
</comment>
<feature type="compositionally biased region" description="Polar residues" evidence="8">
    <location>
        <begin position="273"/>
        <end position="289"/>
    </location>
</feature>
<comment type="similarity">
    <text evidence="7">Belongs to the glycosyltransferase 28 family.</text>
</comment>
<sequence length="304" mass="33137">RSYLALAYNLCRAKIQHLDGLSRDKQTPRAPASIHAAAHHQKKRRRVNAPLTTRMNIDTSPPAAEAAHSHLPRRAFVTIGATAGFRSLLEQVLRPAFLRWMRGYGFVRMTVQCGSDLEWFRSSLAAVADTCGVEVDCFQYTTSMRDYIMPCRPVEGVCNAGIVICHAGAGTVVDVSRCGVPFVVVPNEGLMDNHQAELATHLDKERWAVAAKPEALPQAIRRAHEQAYAGGLAPQPEVSAGVSEDAGFPAPEHERITLLDWMTLSCYDDASSSTLATLGQPSASDMSSENKSRSARHPHARPVS</sequence>
<dbReference type="InterPro" id="IPR052474">
    <property type="entry name" value="UDP-GlcNAc_transferase"/>
</dbReference>
<gene>
    <name evidence="7" type="primary">ALG13</name>
    <name evidence="10" type="ORF">PoMZ_02325</name>
</gene>
<reference evidence="10 11" key="1">
    <citation type="journal article" date="2019" name="Mol. Biol. Evol.">
        <title>Blast fungal genomes show frequent chromosomal changes, gene gains and losses, and effector gene turnover.</title>
        <authorList>
            <person name="Gomez Luciano L.B."/>
            <person name="Jason Tsai I."/>
            <person name="Chuma I."/>
            <person name="Tosa Y."/>
            <person name="Chen Y.H."/>
            <person name="Li J.Y."/>
            <person name="Li M.Y."/>
            <person name="Jade Lu M.Y."/>
            <person name="Nakayashiki H."/>
            <person name="Li W.H."/>
        </authorList>
    </citation>
    <scope>NUCLEOTIDE SEQUENCE [LARGE SCALE GENOMIC DNA]</scope>
    <source>
        <strain evidence="10">MZ5-1-6</strain>
    </source>
</reference>
<keyword evidence="7" id="KW-0328">Glycosyltransferase</keyword>
<evidence type="ECO:0000256" key="6">
    <source>
        <dbReference type="ARBA" id="ARBA00048184"/>
    </source>
</evidence>
<protein>
    <recommendedName>
        <fullName evidence="3 7">UDP-N-acetylglucosamine transferase subunit ALG13</fullName>
        <ecNumber evidence="2 7">2.4.1.141</ecNumber>
    </recommendedName>
    <alternativeName>
        <fullName evidence="5 7">Asparagine-linked glycosylation protein 13</fullName>
    </alternativeName>
</protein>
<dbReference type="EC" id="2.4.1.141" evidence="2 7"/>
<evidence type="ECO:0000256" key="1">
    <source>
        <dbReference type="ARBA" id="ARBA00011198"/>
    </source>
</evidence>
<dbReference type="EMBL" id="CP034205">
    <property type="protein sequence ID" value="QBZ57401.1"/>
    <property type="molecule type" value="Genomic_DNA"/>
</dbReference>
<evidence type="ECO:0000256" key="7">
    <source>
        <dbReference type="RuleBase" id="RU362128"/>
    </source>
</evidence>
<dbReference type="AlphaFoldDB" id="A0A4P7N831"/>
<dbReference type="Gene3D" id="3.40.50.2000">
    <property type="entry name" value="Glycogen Phosphorylase B"/>
    <property type="match status" value="1"/>
</dbReference>
<accession>A0A4P7N831</accession>
<comment type="subcellular location">
    <subcellularLocation>
        <location evidence="7">Endoplasmic reticulum</location>
    </subcellularLocation>
</comment>
<evidence type="ECO:0000313" key="10">
    <source>
        <dbReference type="EMBL" id="QBZ57401.1"/>
    </source>
</evidence>
<feature type="region of interest" description="Disordered" evidence="8">
    <location>
        <begin position="273"/>
        <end position="304"/>
    </location>
</feature>
<dbReference type="GO" id="GO:0006488">
    <property type="term" value="P:dolichol-linked oligosaccharide biosynthetic process"/>
    <property type="evidence" value="ECO:0007669"/>
    <property type="project" value="TreeGrafter"/>
</dbReference>
<comment type="subunit">
    <text evidence="1 7">Heterodimer with ALG14 to form a functional enzyme.</text>
</comment>
<feature type="region of interest" description="Disordered" evidence="8">
    <location>
        <begin position="22"/>
        <end position="46"/>
    </location>
</feature>
<evidence type="ECO:0000256" key="5">
    <source>
        <dbReference type="ARBA" id="ARBA00032061"/>
    </source>
</evidence>
<dbReference type="InterPro" id="IPR007235">
    <property type="entry name" value="Glyco_trans_28_C"/>
</dbReference>
<evidence type="ECO:0000256" key="3">
    <source>
        <dbReference type="ARBA" id="ARBA00017468"/>
    </source>
</evidence>
<feature type="compositionally biased region" description="Basic residues" evidence="8">
    <location>
        <begin position="293"/>
        <end position="304"/>
    </location>
</feature>
<evidence type="ECO:0000313" key="11">
    <source>
        <dbReference type="Proteomes" id="UP000294847"/>
    </source>
</evidence>
<dbReference type="GO" id="GO:0043541">
    <property type="term" value="C:UDP-N-acetylglucosamine transferase complex"/>
    <property type="evidence" value="ECO:0007669"/>
    <property type="project" value="TreeGrafter"/>
</dbReference>
<comment type="catalytic activity">
    <reaction evidence="6">
        <text>an N-acetyl-alpha-D-glucosaminyl-diphospho-di-trans,poly-cis-dolichol + UDP-N-acetyl-alpha-D-glucosamine = an N,N'-diacetylchitobiosyl-diphospho-di-trans,poly-cis-dolichol + UDP + H(+)</text>
        <dbReference type="Rhea" id="RHEA:23380"/>
        <dbReference type="Rhea" id="RHEA-COMP:19507"/>
        <dbReference type="Rhea" id="RHEA-COMP:19510"/>
        <dbReference type="ChEBI" id="CHEBI:15378"/>
        <dbReference type="ChEBI" id="CHEBI:57269"/>
        <dbReference type="ChEBI" id="CHEBI:57705"/>
        <dbReference type="ChEBI" id="CHEBI:58223"/>
        <dbReference type="ChEBI" id="CHEBI:58427"/>
        <dbReference type="EC" id="2.4.1.141"/>
    </reaction>
</comment>
<evidence type="ECO:0000256" key="2">
    <source>
        <dbReference type="ARBA" id="ARBA00012614"/>
    </source>
</evidence>
<proteinExistence type="inferred from homology"/>
<organism evidence="10 11">
    <name type="scientific">Pyricularia oryzae</name>
    <name type="common">Rice blast fungus</name>
    <name type="synonym">Magnaporthe oryzae</name>
    <dbReference type="NCBI Taxonomy" id="318829"/>
    <lineage>
        <taxon>Eukaryota</taxon>
        <taxon>Fungi</taxon>
        <taxon>Dikarya</taxon>
        <taxon>Ascomycota</taxon>
        <taxon>Pezizomycotina</taxon>
        <taxon>Sordariomycetes</taxon>
        <taxon>Sordariomycetidae</taxon>
        <taxon>Magnaporthales</taxon>
        <taxon>Pyriculariaceae</taxon>
        <taxon>Pyricularia</taxon>
    </lineage>
</organism>
<dbReference type="PANTHER" id="PTHR47043">
    <property type="entry name" value="UDP-N-ACETYLGLUCOSAMINE TRANSFERASE SUBUNIT ALG13"/>
    <property type="match status" value="1"/>
</dbReference>
<dbReference type="Proteomes" id="UP000294847">
    <property type="component" value="Chromosome 2"/>
</dbReference>
<dbReference type="PANTHER" id="PTHR47043:SF1">
    <property type="entry name" value="UDP-N-ACETYLGLUCOSAMINE TRANSFERASE SUBUNIT ALG13"/>
    <property type="match status" value="1"/>
</dbReference>
<feature type="domain" description="Glycosyl transferase family 28 C-terminal" evidence="9">
    <location>
        <begin position="76"/>
        <end position="224"/>
    </location>
</feature>
<keyword evidence="7" id="KW-0808">Transferase</keyword>